<keyword evidence="6 7" id="KW-0472">Membrane</keyword>
<dbReference type="PROSITE" id="PS50222">
    <property type="entry name" value="EF_HAND_2"/>
    <property type="match status" value="2"/>
</dbReference>
<dbReference type="InterPro" id="IPR018108">
    <property type="entry name" value="MCP_transmembrane"/>
</dbReference>
<dbReference type="GeneID" id="101357509"/>
<reference evidence="12" key="1">
    <citation type="submission" date="2025-08" db="UniProtKB">
        <authorList>
            <consortium name="RefSeq"/>
        </authorList>
    </citation>
    <scope>IDENTIFICATION</scope>
</reference>
<keyword evidence="8" id="KW-0813">Transport</keyword>
<dbReference type="PANTHER" id="PTHR24089">
    <property type="entry name" value="SOLUTE CARRIER FAMILY 25"/>
    <property type="match status" value="1"/>
</dbReference>
<evidence type="ECO:0000256" key="8">
    <source>
        <dbReference type="RuleBase" id="RU000488"/>
    </source>
</evidence>
<dbReference type="Pfam" id="PF13499">
    <property type="entry name" value="EF-hand_7"/>
    <property type="match status" value="1"/>
</dbReference>
<evidence type="ECO:0000256" key="4">
    <source>
        <dbReference type="ARBA" id="ARBA00022737"/>
    </source>
</evidence>
<dbReference type="PROSITE" id="PS50920">
    <property type="entry name" value="SOLCAR"/>
    <property type="match status" value="1"/>
</dbReference>
<dbReference type="CDD" id="cd00051">
    <property type="entry name" value="EFh"/>
    <property type="match status" value="1"/>
</dbReference>
<dbReference type="InterPro" id="IPR011992">
    <property type="entry name" value="EF-hand-dom_pair"/>
</dbReference>
<dbReference type="Proteomes" id="UP000248480">
    <property type="component" value="Unplaced"/>
</dbReference>
<evidence type="ECO:0000256" key="6">
    <source>
        <dbReference type="ARBA" id="ARBA00023136"/>
    </source>
</evidence>
<dbReference type="RefSeq" id="XP_023597972.1">
    <property type="nucleotide sequence ID" value="XM_023742204.1"/>
</dbReference>
<evidence type="ECO:0000256" key="9">
    <source>
        <dbReference type="SAM" id="Phobius"/>
    </source>
</evidence>
<dbReference type="AlphaFoldDB" id="A0A2Y9RTT3"/>
<evidence type="ECO:0000259" key="10">
    <source>
        <dbReference type="PROSITE" id="PS50222"/>
    </source>
</evidence>
<sequence>MLDCARKTWKNERVRGFYKCFSPNFLIIIPYASIAVTVYEVIFKAGDTNKDSKLDFEEFVQYLQDHEKKMRLAFNSLDTNNDGVIETSKVIAALKSLGVNASEAQAKKIVQSIDSDGTLTVDWNEWRSYFLFNPATDIDDIIHFWKHSTFKKWLSFDGAKIGNPERFTSGSLAGVTAQTCVYPWRF</sequence>
<keyword evidence="5 9" id="KW-1133">Transmembrane helix</keyword>
<feature type="transmembrane region" description="Helical" evidence="9">
    <location>
        <begin position="21"/>
        <end position="42"/>
    </location>
</feature>
<dbReference type="GO" id="GO:0005743">
    <property type="term" value="C:mitochondrial inner membrane"/>
    <property type="evidence" value="ECO:0007669"/>
    <property type="project" value="UniProtKB-SubCell"/>
</dbReference>
<dbReference type="GO" id="GO:0005509">
    <property type="term" value="F:calcium ion binding"/>
    <property type="evidence" value="ECO:0007669"/>
    <property type="project" value="InterPro"/>
</dbReference>
<gene>
    <name evidence="12" type="primary">LOC101357509</name>
</gene>
<evidence type="ECO:0000313" key="11">
    <source>
        <dbReference type="Proteomes" id="UP000248480"/>
    </source>
</evidence>
<evidence type="ECO:0000256" key="2">
    <source>
        <dbReference type="ARBA" id="ARBA00006375"/>
    </source>
</evidence>
<dbReference type="InterPro" id="IPR002048">
    <property type="entry name" value="EF_hand_dom"/>
</dbReference>
<comment type="similarity">
    <text evidence="2 8">Belongs to the mitochondrial carrier (TC 2.A.29) family.</text>
</comment>
<keyword evidence="4" id="KW-0677">Repeat</keyword>
<dbReference type="InterPro" id="IPR023395">
    <property type="entry name" value="MCP_dom_sf"/>
</dbReference>
<dbReference type="STRING" id="127582.A0A2Y9RTT3"/>
<dbReference type="FunFam" id="1.10.238.10:FF:000028">
    <property type="entry name" value="Putative calcium-binding mitochondrial carrier protein scamc-2"/>
    <property type="match status" value="1"/>
</dbReference>
<feature type="domain" description="EF-hand" evidence="10">
    <location>
        <begin position="65"/>
        <end position="100"/>
    </location>
</feature>
<protein>
    <submittedName>
        <fullName evidence="12">Calcium-binding mitochondrial carrier protein SCaMC-1-like</fullName>
    </submittedName>
</protein>
<feature type="domain" description="EF-hand" evidence="10">
    <location>
        <begin position="101"/>
        <end position="136"/>
    </location>
</feature>
<dbReference type="Pfam" id="PF00153">
    <property type="entry name" value="Mito_carr"/>
    <property type="match status" value="1"/>
</dbReference>
<evidence type="ECO:0000313" key="12">
    <source>
        <dbReference type="RefSeq" id="XP_023597972.1"/>
    </source>
</evidence>
<dbReference type="SMART" id="SM00054">
    <property type="entry name" value="EFh"/>
    <property type="match status" value="2"/>
</dbReference>
<organism evidence="11 12">
    <name type="scientific">Trichechus manatus latirostris</name>
    <name type="common">Florida manatee</name>
    <dbReference type="NCBI Taxonomy" id="127582"/>
    <lineage>
        <taxon>Eukaryota</taxon>
        <taxon>Metazoa</taxon>
        <taxon>Chordata</taxon>
        <taxon>Craniata</taxon>
        <taxon>Vertebrata</taxon>
        <taxon>Euteleostomi</taxon>
        <taxon>Mammalia</taxon>
        <taxon>Eutheria</taxon>
        <taxon>Afrotheria</taxon>
        <taxon>Sirenia</taxon>
        <taxon>Trichechidae</taxon>
        <taxon>Trichechus</taxon>
    </lineage>
</organism>
<feature type="repeat" description="Solcar" evidence="7">
    <location>
        <begin position="1"/>
        <end position="45"/>
    </location>
</feature>
<evidence type="ECO:0000256" key="3">
    <source>
        <dbReference type="ARBA" id="ARBA00022692"/>
    </source>
</evidence>
<dbReference type="SUPFAM" id="SSF103506">
    <property type="entry name" value="Mitochondrial carrier"/>
    <property type="match status" value="1"/>
</dbReference>
<proteinExistence type="inferred from homology"/>
<evidence type="ECO:0000256" key="5">
    <source>
        <dbReference type="ARBA" id="ARBA00022989"/>
    </source>
</evidence>
<comment type="subcellular location">
    <subcellularLocation>
        <location evidence="1">Mitochondrion inner membrane</location>
        <topology evidence="1">Multi-pass membrane protein</topology>
    </subcellularLocation>
</comment>
<keyword evidence="11" id="KW-1185">Reference proteome</keyword>
<keyword evidence="3 7" id="KW-0812">Transmembrane</keyword>
<evidence type="ECO:0000256" key="1">
    <source>
        <dbReference type="ARBA" id="ARBA00004448"/>
    </source>
</evidence>
<evidence type="ECO:0000256" key="7">
    <source>
        <dbReference type="PROSITE-ProRule" id="PRU00282"/>
    </source>
</evidence>
<accession>A0A2Y9RTT3</accession>
<dbReference type="SUPFAM" id="SSF47473">
    <property type="entry name" value="EF-hand"/>
    <property type="match status" value="1"/>
</dbReference>
<dbReference type="KEGG" id="tmu:101357509"/>
<name>A0A2Y9RTT3_TRIMA</name>
<dbReference type="InParanoid" id="A0A2Y9RTT3"/>
<dbReference type="Gene3D" id="1.10.238.10">
    <property type="entry name" value="EF-hand"/>
    <property type="match status" value="2"/>
</dbReference>